<protein>
    <submittedName>
        <fullName evidence="2">Nuclear transport factor 2 family protein</fullName>
    </submittedName>
</protein>
<comment type="caution">
    <text evidence="2">The sequence shown here is derived from an EMBL/GenBank/DDBJ whole genome shotgun (WGS) entry which is preliminary data.</text>
</comment>
<dbReference type="SUPFAM" id="SSF54427">
    <property type="entry name" value="NTF2-like"/>
    <property type="match status" value="1"/>
</dbReference>
<dbReference type="Proteomes" id="UP001196565">
    <property type="component" value="Unassembled WGS sequence"/>
</dbReference>
<proteinExistence type="predicted"/>
<evidence type="ECO:0000313" key="2">
    <source>
        <dbReference type="EMBL" id="MBW6399563.1"/>
    </source>
</evidence>
<dbReference type="PANTHER" id="PTHR41252:SF1">
    <property type="entry name" value="BLR2505 PROTEIN"/>
    <property type="match status" value="1"/>
</dbReference>
<accession>A0ABS7ABJ4</accession>
<dbReference type="Gene3D" id="3.10.450.50">
    <property type="match status" value="1"/>
</dbReference>
<dbReference type="RefSeq" id="WP_219764178.1">
    <property type="nucleotide sequence ID" value="NZ_JAHYBZ010000006.1"/>
</dbReference>
<dbReference type="EMBL" id="JAHYBZ010000006">
    <property type="protein sequence ID" value="MBW6399563.1"/>
    <property type="molecule type" value="Genomic_DNA"/>
</dbReference>
<evidence type="ECO:0000313" key="3">
    <source>
        <dbReference type="Proteomes" id="UP001196565"/>
    </source>
</evidence>
<dbReference type="Pfam" id="PF12680">
    <property type="entry name" value="SnoaL_2"/>
    <property type="match status" value="1"/>
</dbReference>
<sequence length="137" mass="15292">MAEDATGRNRARVEALYAAYLAGDMPVVLEAMDHDVRWISGEPNSAAPWSGERHGREGVRAFFDTLRAECRILDYRIGAMIVDGDRAAVTATVRARFHRNGEELEVDKVDVMRLRDGQIVEFREYYDTSVIAAACAA</sequence>
<dbReference type="InterPro" id="IPR032710">
    <property type="entry name" value="NTF2-like_dom_sf"/>
</dbReference>
<evidence type="ECO:0000259" key="1">
    <source>
        <dbReference type="Pfam" id="PF12680"/>
    </source>
</evidence>
<keyword evidence="3" id="KW-1185">Reference proteome</keyword>
<dbReference type="PANTHER" id="PTHR41252">
    <property type="entry name" value="BLR2505 PROTEIN"/>
    <property type="match status" value="1"/>
</dbReference>
<reference evidence="2 3" key="1">
    <citation type="submission" date="2021-07" db="EMBL/GenBank/DDBJ databases">
        <authorList>
            <person name="So Y."/>
        </authorList>
    </citation>
    <scope>NUCLEOTIDE SEQUENCE [LARGE SCALE GENOMIC DNA]</scope>
    <source>
        <strain evidence="2 3">HJA6</strain>
    </source>
</reference>
<feature type="domain" description="SnoaL-like" evidence="1">
    <location>
        <begin position="13"/>
        <end position="121"/>
    </location>
</feature>
<dbReference type="InterPro" id="IPR037401">
    <property type="entry name" value="SnoaL-like"/>
</dbReference>
<name>A0ABS7ABJ4_9PROT</name>
<gene>
    <name evidence="2" type="ORF">KPL78_17020</name>
</gene>
<organism evidence="2 3">
    <name type="scientific">Roseomonas alba</name>
    <dbReference type="NCBI Taxonomy" id="2846776"/>
    <lineage>
        <taxon>Bacteria</taxon>
        <taxon>Pseudomonadati</taxon>
        <taxon>Pseudomonadota</taxon>
        <taxon>Alphaproteobacteria</taxon>
        <taxon>Acetobacterales</taxon>
        <taxon>Roseomonadaceae</taxon>
        <taxon>Roseomonas</taxon>
    </lineage>
</organism>